<organism evidence="3 4">
    <name type="scientific">Pseudopedobacter saltans</name>
    <dbReference type="NCBI Taxonomy" id="151895"/>
    <lineage>
        <taxon>Bacteria</taxon>
        <taxon>Pseudomonadati</taxon>
        <taxon>Bacteroidota</taxon>
        <taxon>Sphingobacteriia</taxon>
        <taxon>Sphingobacteriales</taxon>
        <taxon>Sphingobacteriaceae</taxon>
        <taxon>Pseudopedobacter</taxon>
    </lineage>
</organism>
<evidence type="ECO:0000313" key="4">
    <source>
        <dbReference type="Proteomes" id="UP000249645"/>
    </source>
</evidence>
<accession>A0A2W5EVU7</accession>
<gene>
    <name evidence="3" type="ORF">DI598_10360</name>
</gene>
<evidence type="ECO:0000313" key="3">
    <source>
        <dbReference type="EMBL" id="PZP48085.1"/>
    </source>
</evidence>
<dbReference type="Pfam" id="PF05506">
    <property type="entry name" value="PLipase_C_C"/>
    <property type="match status" value="1"/>
</dbReference>
<reference evidence="3 4" key="1">
    <citation type="submission" date="2017-11" db="EMBL/GenBank/DDBJ databases">
        <title>Infants hospitalized years apart are colonized by the same room-sourced microbial strains.</title>
        <authorList>
            <person name="Brooks B."/>
            <person name="Olm M.R."/>
            <person name="Firek B.A."/>
            <person name="Baker R."/>
            <person name="Thomas B.C."/>
            <person name="Morowitz M.J."/>
            <person name="Banfield J.F."/>
        </authorList>
    </citation>
    <scope>NUCLEOTIDE SEQUENCE [LARGE SCALE GENOMIC DNA]</scope>
    <source>
        <strain evidence="3">S2_009_000_R2_76</strain>
    </source>
</reference>
<dbReference type="Gene3D" id="3.40.720.10">
    <property type="entry name" value="Alkaline Phosphatase, subunit A"/>
    <property type="match status" value="1"/>
</dbReference>
<dbReference type="InterPro" id="IPR017850">
    <property type="entry name" value="Alkaline_phosphatase_core_sf"/>
</dbReference>
<keyword evidence="1" id="KW-0378">Hydrolase</keyword>
<dbReference type="GO" id="GO:0004629">
    <property type="term" value="F:phospholipase C activity"/>
    <property type="evidence" value="ECO:0007669"/>
    <property type="project" value="InterPro"/>
</dbReference>
<evidence type="ECO:0000256" key="1">
    <source>
        <dbReference type="ARBA" id="ARBA00022801"/>
    </source>
</evidence>
<dbReference type="GO" id="GO:0016042">
    <property type="term" value="P:lipid catabolic process"/>
    <property type="evidence" value="ECO:0007669"/>
    <property type="project" value="InterPro"/>
</dbReference>
<sequence length="343" mass="38572">RVRESAIGLGYRVPFIVASPWSRGGYVNSQVFDHTSVVQFIEGFASRKAKKQVVCENVTDWRRAVCGNLDSVFRPYNGEEIKEPTYLKRNEYVQRIDKAQYKPLPIVADALSEENIKQIRENPLVVKTYLQQENGGRKSNSLPYELGVDLQKVGNTLKINFEAATKLFGKKSAGSPFVVYALKDYKKKSDFEKGANWNFTVGAGDKISYDWKIDNFSDKKYQLAVHGPNGFYRLFEGDGGCPTIDIIATNIKNKKRTYGSLELRFLNKENRALDISIIDNAYGKSILKKNISANSSSAIDISLESSFGWYDFIVLVDGYSSYKSIYAGHVENGHEAMSDPQIG</sequence>
<feature type="domain" description="Bacterial phospholipase C C-terminal" evidence="2">
    <location>
        <begin position="141"/>
        <end position="238"/>
    </location>
</feature>
<proteinExistence type="predicted"/>
<dbReference type="EMBL" id="QFOI01000172">
    <property type="protein sequence ID" value="PZP48085.1"/>
    <property type="molecule type" value="Genomic_DNA"/>
</dbReference>
<comment type="caution">
    <text evidence="3">The sequence shown here is derived from an EMBL/GenBank/DDBJ whole genome shotgun (WGS) entry which is preliminary data.</text>
</comment>
<dbReference type="Pfam" id="PF04185">
    <property type="entry name" value="Phosphoesterase"/>
    <property type="match status" value="1"/>
</dbReference>
<dbReference type="InterPro" id="IPR008475">
    <property type="entry name" value="PLipase_C_C"/>
</dbReference>
<evidence type="ECO:0000259" key="2">
    <source>
        <dbReference type="Pfam" id="PF05506"/>
    </source>
</evidence>
<feature type="non-terminal residue" evidence="3">
    <location>
        <position position="1"/>
    </location>
</feature>
<dbReference type="InterPro" id="IPR007312">
    <property type="entry name" value="Phosphoesterase"/>
</dbReference>
<dbReference type="AlphaFoldDB" id="A0A2W5EVU7"/>
<protein>
    <submittedName>
        <fullName evidence="3">Phospholipase C, phosphocholine-specific</fullName>
    </submittedName>
</protein>
<dbReference type="Proteomes" id="UP000249645">
    <property type="component" value="Unassembled WGS sequence"/>
</dbReference>
<name>A0A2W5EVU7_9SPHI</name>